<feature type="compositionally biased region" description="Low complexity" evidence="1">
    <location>
        <begin position="1215"/>
        <end position="1228"/>
    </location>
</feature>
<feature type="compositionally biased region" description="Basic residues" evidence="1">
    <location>
        <begin position="1089"/>
        <end position="1099"/>
    </location>
</feature>
<name>A0A060TGV3_BLAAD</name>
<reference evidence="4" key="1">
    <citation type="submission" date="2014-02" db="EMBL/GenBank/DDBJ databases">
        <authorList>
            <person name="Genoscope - CEA"/>
        </authorList>
    </citation>
    <scope>NUCLEOTIDE SEQUENCE</scope>
    <source>
        <strain evidence="4">LS3</strain>
    </source>
</reference>
<reference evidence="4" key="2">
    <citation type="submission" date="2014-06" db="EMBL/GenBank/DDBJ databases">
        <title>The complete genome of Blastobotrys (Arxula) adeninivorans LS3 - a yeast of biotechnological interest.</title>
        <authorList>
            <person name="Kunze G."/>
            <person name="Gaillardin C."/>
            <person name="Czernicka M."/>
            <person name="Durrens P."/>
            <person name="Martin T."/>
            <person name="Boer E."/>
            <person name="Gabaldon T."/>
            <person name="Cruz J."/>
            <person name="Talla E."/>
            <person name="Marck C."/>
            <person name="Goffeau A."/>
            <person name="Barbe V."/>
            <person name="Baret P."/>
            <person name="Baronian K."/>
            <person name="Beier S."/>
            <person name="Bleykasten C."/>
            <person name="Bode R."/>
            <person name="Casaregola S."/>
            <person name="Despons L."/>
            <person name="Fairhead C."/>
            <person name="Giersberg M."/>
            <person name="Gierski P."/>
            <person name="Hahnel U."/>
            <person name="Hartmann A."/>
            <person name="Jankowska D."/>
            <person name="Jubin C."/>
            <person name="Jung P."/>
            <person name="Lafontaine I."/>
            <person name="Leh-Louis V."/>
            <person name="Lemaire M."/>
            <person name="Marcet-Houben M."/>
            <person name="Mascher M."/>
            <person name="Morel G."/>
            <person name="Richard G.-F."/>
            <person name="Riechen J."/>
            <person name="Sacerdot C."/>
            <person name="Sarkar A."/>
            <person name="Savel G."/>
            <person name="Schacherer J."/>
            <person name="Sherman D."/>
            <person name="Straub M.-L."/>
            <person name="Stein N."/>
            <person name="Thierry A."/>
            <person name="Trautwein-Schult A."/>
            <person name="Westhof E."/>
            <person name="Worch S."/>
            <person name="Dujon B."/>
            <person name="Souciet J.-L."/>
            <person name="Wincker P."/>
            <person name="Scholz U."/>
            <person name="Neuveglise N."/>
        </authorList>
    </citation>
    <scope>NUCLEOTIDE SEQUENCE</scope>
    <source>
        <strain evidence="4">LS3</strain>
    </source>
</reference>
<feature type="compositionally biased region" description="Polar residues" evidence="1">
    <location>
        <begin position="1191"/>
        <end position="1210"/>
    </location>
</feature>
<keyword evidence="2" id="KW-0732">Signal</keyword>
<feature type="compositionally biased region" description="Polar residues" evidence="1">
    <location>
        <begin position="1106"/>
        <end position="1125"/>
    </location>
</feature>
<feature type="signal peptide" evidence="2">
    <location>
        <begin position="1"/>
        <end position="25"/>
    </location>
</feature>
<evidence type="ECO:0000313" key="4">
    <source>
        <dbReference type="EMBL" id="CDP38401.1"/>
    </source>
</evidence>
<evidence type="ECO:0000256" key="2">
    <source>
        <dbReference type="SAM" id="SignalP"/>
    </source>
</evidence>
<organism evidence="4">
    <name type="scientific">Blastobotrys adeninivorans</name>
    <name type="common">Yeast</name>
    <name type="synonym">Arxula adeninivorans</name>
    <dbReference type="NCBI Taxonomy" id="409370"/>
    <lineage>
        <taxon>Eukaryota</taxon>
        <taxon>Fungi</taxon>
        <taxon>Dikarya</taxon>
        <taxon>Ascomycota</taxon>
        <taxon>Saccharomycotina</taxon>
        <taxon>Dipodascomycetes</taxon>
        <taxon>Dipodascales</taxon>
        <taxon>Trichomonascaceae</taxon>
        <taxon>Blastobotrys</taxon>
    </lineage>
</organism>
<accession>A0A060TGV3</accession>
<sequence length="1439" mass="158209">MRKVPNCFLLWTKLISLTRLHVLTSSMTAVLTRSARRSTANSLSSPPRTPSKKVRAQPGAQKTSLMASSLQLQDSVAESPSSTPSASQKKVDFSDVVPDQDPASSPPQRGCQPSKSILKNNANVYEAEPPSDPSQGSNLLADIYSNSIVVQSLSNCDSVLVAAVQALEKNSDDPDGQLEAYAALSATLRAREGDISTEALKEHANSIVGFAKRDLVSVQSVNDTLNARLVVPLLRVVDYLFFTEEVAKDIDNDLSRWFLNYALSSIESPSTPKSILGIFLHIVNFQRLSKPLSQDMAARLLAAVTKGSKFTSPTITGEYIAIYRVLLHSTPNVMLSRVRDWLPACFNYLMDQNPFVQKRALSVIQECNKSFLGNRAIGKCVIQYYEETSAMAMDSCEGSRSPSSSPSSEVPPTNIKMLSKRIEALLSSGNARFAMQLWEAVILSALCYGPNSKDTIQFWKGFEPILRISKAGLNFPNLGTKLITLSSWNVPIFVLTSVPFCQLAANDNTGTMKTSIQVLLHPFKMIDKNPYSVSVALFKNLYAMLYASLRTQPNIHLNLRQWDIIWEYVVSPVANFCMMPSVPPETVTLCTNMILHLFDTSLTSKSTASRAKILSSEIPLEEIPCIPPKWLRANAGTVFHTFLSSYFASPHTLWDEHCTRLWKSYLVGVKPIVQREVKTSFESLELVAAISNFIKSCWNRSDVGFEKCAYLIYTAIEQLGIGCFSEVSLVTNSSQFLSPGSPTKRPSSMVSTSSRGIPNSAIYHFWRMILNPHPDLLEKSSDSYNSLVQQYIRYICDRLGSNSKIAKFMSNLVAISEDKASSVWPRLAQELISQLSKRSGVVEMADTRSILISPLSNESFDGATWAKLFDTIFASSQKEEALFDIDSFTTALVKAVESVDSTTDARLLHIARALLIIKANVPSSTSGSLFKNDMSSEDIAKAIVKGLQTGQDVVVGESLLKRTTELLQSPKGSSPFAASLLGQLGRFGIPSILDSGSAATASEEYIDCLVEVYKLALDKMLGSPPTIAAMDDASPLLMSGFLSSHDKIVAATVKAWNGLVKPTSKPNDINEDLIKVVLEIEGRKIHKITLPRGTRKSSRLRAGTSPRLSTRASGGRSSPVTTPVHTPSRRTRAASQAQESPQALDKAPTPRSQRRSSRRKSSRRTPDAQEVVSKEPQADKAPKTNEIDDTQLVNNMANEESKDASGTSSKDVPESSESASVISDSPSVTEVPDSAEAGQIEKRDEPENASEETEDTQPVGERARSCTPVSKKTVALEERPSTLPRTRSGKTRQLMNGISVDGKEDSPQPEVYHFSNDVDVGGTFVPRMPWESSREVDAFASDTSDPGAETTDSKKRAREGEEEKGPTRNSPNKRAKNNNAPEENKHHCVLRQLHSLLRQVDWSNEQFDVLSSQDRVELENNLFRAFSESRMYNQRSSHE</sequence>
<evidence type="ECO:0000256" key="1">
    <source>
        <dbReference type="SAM" id="MobiDB-lite"/>
    </source>
</evidence>
<feature type="chain" id="PRO_5001592281" evidence="2">
    <location>
        <begin position="26"/>
        <end position="1439"/>
    </location>
</feature>
<feature type="region of interest" description="Disordered" evidence="1">
    <location>
        <begin position="1334"/>
        <end position="1386"/>
    </location>
</feature>
<feature type="region of interest" description="Disordered" evidence="1">
    <location>
        <begin position="34"/>
        <end position="115"/>
    </location>
</feature>
<feature type="compositionally biased region" description="Basic residues" evidence="1">
    <location>
        <begin position="1152"/>
        <end position="1163"/>
    </location>
</feature>
<dbReference type="EMBL" id="HG937694">
    <property type="protein sequence ID" value="CDP38401.1"/>
    <property type="molecule type" value="Genomic_DNA"/>
</dbReference>
<dbReference type="Pfam" id="PF12231">
    <property type="entry name" value="Rif1_N"/>
    <property type="match status" value="1"/>
</dbReference>
<dbReference type="SUPFAM" id="SSF48371">
    <property type="entry name" value="ARM repeat"/>
    <property type="match status" value="1"/>
</dbReference>
<evidence type="ECO:0000259" key="3">
    <source>
        <dbReference type="Pfam" id="PF12231"/>
    </source>
</evidence>
<feature type="domain" description="Telomere-associated protein Rif1 N-terminal" evidence="3">
    <location>
        <begin position="172"/>
        <end position="569"/>
    </location>
</feature>
<dbReference type="InterPro" id="IPR022031">
    <property type="entry name" value="Rif1_N"/>
</dbReference>
<gene>
    <name evidence="4" type="ORF">GNLVRS02_ARAD1D33836g</name>
</gene>
<feature type="region of interest" description="Disordered" evidence="1">
    <location>
        <begin position="1089"/>
        <end position="1320"/>
    </location>
</feature>
<feature type="compositionally biased region" description="Polar residues" evidence="1">
    <location>
        <begin position="60"/>
        <end position="88"/>
    </location>
</feature>
<dbReference type="InterPro" id="IPR016024">
    <property type="entry name" value="ARM-type_fold"/>
</dbReference>
<feature type="compositionally biased region" description="Basic and acidic residues" evidence="1">
    <location>
        <begin position="1164"/>
        <end position="1186"/>
    </location>
</feature>
<feature type="compositionally biased region" description="Polar residues" evidence="1">
    <location>
        <begin position="34"/>
        <end position="46"/>
    </location>
</feature>
<feature type="compositionally biased region" description="Basic and acidic residues" evidence="1">
    <location>
        <begin position="1351"/>
        <end position="1366"/>
    </location>
</feature>
<protein>
    <submittedName>
        <fullName evidence="4">ARAD1D33836p</fullName>
    </submittedName>
</protein>
<proteinExistence type="predicted"/>
<feature type="compositionally biased region" description="Polar residues" evidence="1">
    <location>
        <begin position="102"/>
        <end position="115"/>
    </location>
</feature>